<reference evidence="3" key="1">
    <citation type="journal article" date="2017" name="Nat. Ecol. Evol.">
        <title>Genome expansion and lineage-specific genetic innovations in the forest pathogenic fungi Armillaria.</title>
        <authorList>
            <person name="Sipos G."/>
            <person name="Prasanna A.N."/>
            <person name="Walter M.C."/>
            <person name="O'Connor E."/>
            <person name="Balint B."/>
            <person name="Krizsan K."/>
            <person name="Kiss B."/>
            <person name="Hess J."/>
            <person name="Varga T."/>
            <person name="Slot J."/>
            <person name="Riley R."/>
            <person name="Boka B."/>
            <person name="Rigling D."/>
            <person name="Barry K."/>
            <person name="Lee J."/>
            <person name="Mihaltcheva S."/>
            <person name="LaButti K."/>
            <person name="Lipzen A."/>
            <person name="Waldron R."/>
            <person name="Moloney N.M."/>
            <person name="Sperisen C."/>
            <person name="Kredics L."/>
            <person name="Vagvoelgyi C."/>
            <person name="Patrignani A."/>
            <person name="Fitzpatrick D."/>
            <person name="Nagy I."/>
            <person name="Doyle S."/>
            <person name="Anderson J.B."/>
            <person name="Grigoriev I.V."/>
            <person name="Gueldener U."/>
            <person name="Muensterkoetter M."/>
            <person name="Nagy L.G."/>
        </authorList>
    </citation>
    <scope>NUCLEOTIDE SEQUENCE [LARGE SCALE GENOMIC DNA]</scope>
    <source>
        <strain evidence="3">28-4</strain>
    </source>
</reference>
<gene>
    <name evidence="2" type="ORF">ARMSODRAFT_102808</name>
</gene>
<dbReference type="Proteomes" id="UP000218334">
    <property type="component" value="Unassembled WGS sequence"/>
</dbReference>
<evidence type="ECO:0000313" key="3">
    <source>
        <dbReference type="Proteomes" id="UP000218334"/>
    </source>
</evidence>
<evidence type="ECO:0000256" key="1">
    <source>
        <dbReference type="SAM" id="MobiDB-lite"/>
    </source>
</evidence>
<evidence type="ECO:0000313" key="2">
    <source>
        <dbReference type="EMBL" id="PBK58730.1"/>
    </source>
</evidence>
<proteinExistence type="predicted"/>
<organism evidence="2 3">
    <name type="scientific">Armillaria solidipes</name>
    <dbReference type="NCBI Taxonomy" id="1076256"/>
    <lineage>
        <taxon>Eukaryota</taxon>
        <taxon>Fungi</taxon>
        <taxon>Dikarya</taxon>
        <taxon>Basidiomycota</taxon>
        <taxon>Agaricomycotina</taxon>
        <taxon>Agaricomycetes</taxon>
        <taxon>Agaricomycetidae</taxon>
        <taxon>Agaricales</taxon>
        <taxon>Marasmiineae</taxon>
        <taxon>Physalacriaceae</taxon>
        <taxon>Armillaria</taxon>
    </lineage>
</organism>
<dbReference type="AlphaFoldDB" id="A0A2H3ALX0"/>
<name>A0A2H3ALX0_9AGAR</name>
<dbReference type="EMBL" id="KZ293526">
    <property type="protein sequence ID" value="PBK58730.1"/>
    <property type="molecule type" value="Genomic_DNA"/>
</dbReference>
<feature type="region of interest" description="Disordered" evidence="1">
    <location>
        <begin position="29"/>
        <end position="105"/>
    </location>
</feature>
<sequence length="204" mass="22324">MVSDALISEASEDPGVFPGHWLDYPDMKFPHPDKPTVNRGAAISPDTNPSTSDTSNGAFVLKASQRTGKRPADHTTDLIPVSVHANPPTAPPPAKRRRTEYNPPPRPVKVCIKNIAWTDDATSEVRTTISEVLGPAADGVTTLPSFYAMRGGDGNLVPFAYFIAPSVDWARWFCGSWNRAVVSTEWRDSSALYEIVQEEKDTDK</sequence>
<feature type="compositionally biased region" description="Low complexity" evidence="1">
    <location>
        <begin position="44"/>
        <end position="56"/>
    </location>
</feature>
<keyword evidence="3" id="KW-1185">Reference proteome</keyword>
<accession>A0A2H3ALX0</accession>
<protein>
    <submittedName>
        <fullName evidence="2">Uncharacterized protein</fullName>
    </submittedName>
</protein>